<protein>
    <recommendedName>
        <fullName evidence="4">Rna-directed dna polymerase from mobile element jockey-like</fullName>
    </recommendedName>
</protein>
<evidence type="ECO:0000256" key="1">
    <source>
        <dbReference type="SAM" id="MobiDB-lite"/>
    </source>
</evidence>
<feature type="region of interest" description="Disordered" evidence="1">
    <location>
        <begin position="115"/>
        <end position="135"/>
    </location>
</feature>
<reference evidence="3" key="2">
    <citation type="submission" date="2017-12" db="EMBL/GenBank/DDBJ databases">
        <title>Genome sequence of the Bar-tailed Godwit (Limosa lapponica baueri).</title>
        <authorList>
            <person name="Lima N.C.B."/>
            <person name="Parody-Merino A.M."/>
            <person name="Battley P.F."/>
            <person name="Fidler A.E."/>
            <person name="Prosdocimi F."/>
        </authorList>
    </citation>
    <scope>NUCLEOTIDE SEQUENCE [LARGE SCALE GENOMIC DNA]</scope>
</reference>
<evidence type="ECO:0008006" key="4">
    <source>
        <dbReference type="Google" id="ProtNLM"/>
    </source>
</evidence>
<evidence type="ECO:0000313" key="3">
    <source>
        <dbReference type="Proteomes" id="UP000233556"/>
    </source>
</evidence>
<feature type="compositionally biased region" description="Basic and acidic residues" evidence="1">
    <location>
        <begin position="126"/>
        <end position="135"/>
    </location>
</feature>
<accession>A0A2I0USQ7</accession>
<proteinExistence type="predicted"/>
<reference evidence="3" key="1">
    <citation type="submission" date="2017-11" db="EMBL/GenBank/DDBJ databases">
        <authorList>
            <person name="Lima N.C."/>
            <person name="Parody-Merino A.M."/>
            <person name="Battley P.F."/>
            <person name="Fidler A.E."/>
            <person name="Prosdocimi F."/>
        </authorList>
    </citation>
    <scope>NUCLEOTIDE SEQUENCE [LARGE SCALE GENOMIC DNA]</scope>
</reference>
<dbReference type="EMBL" id="KZ505643">
    <property type="protein sequence ID" value="PKU49069.1"/>
    <property type="molecule type" value="Genomic_DNA"/>
</dbReference>
<dbReference type="OrthoDB" id="73680at2759"/>
<dbReference type="Proteomes" id="UP000233556">
    <property type="component" value="Unassembled WGS sequence"/>
</dbReference>
<sequence>MPSRGTLNILKFNKAKCKVLCLNWDNPQYQYRLDDEWIESCTAEKDLGILVDEKLSTTGNVYLKPRKPIISWTASKDVWPAGRGRGFCASPLLLLYCPHQTGESGKYVLVMPGNKGQKFSSPKPQPAHEQHVRSDLEDREVWALPGEEGTSASLATTMKL</sequence>
<evidence type="ECO:0000313" key="2">
    <source>
        <dbReference type="EMBL" id="PKU49069.1"/>
    </source>
</evidence>
<gene>
    <name evidence="2" type="ORF">llap_722</name>
</gene>
<dbReference type="AlphaFoldDB" id="A0A2I0USQ7"/>
<keyword evidence="3" id="KW-1185">Reference proteome</keyword>
<name>A0A2I0USQ7_LIMLA</name>
<organism evidence="2 3">
    <name type="scientific">Limosa lapponica baueri</name>
    <dbReference type="NCBI Taxonomy" id="1758121"/>
    <lineage>
        <taxon>Eukaryota</taxon>
        <taxon>Metazoa</taxon>
        <taxon>Chordata</taxon>
        <taxon>Craniata</taxon>
        <taxon>Vertebrata</taxon>
        <taxon>Euteleostomi</taxon>
        <taxon>Archelosauria</taxon>
        <taxon>Archosauria</taxon>
        <taxon>Dinosauria</taxon>
        <taxon>Saurischia</taxon>
        <taxon>Theropoda</taxon>
        <taxon>Coelurosauria</taxon>
        <taxon>Aves</taxon>
        <taxon>Neognathae</taxon>
        <taxon>Neoaves</taxon>
        <taxon>Charadriiformes</taxon>
        <taxon>Scolopacidae</taxon>
        <taxon>Limosa</taxon>
    </lineage>
</organism>